<feature type="region of interest" description="Disordered" evidence="1">
    <location>
        <begin position="122"/>
        <end position="167"/>
    </location>
</feature>
<feature type="compositionally biased region" description="Acidic residues" evidence="1">
    <location>
        <begin position="129"/>
        <end position="167"/>
    </location>
</feature>
<organism evidence="2 3">
    <name type="scientific">Alternaria panax</name>
    <dbReference type="NCBI Taxonomy" id="48097"/>
    <lineage>
        <taxon>Eukaryota</taxon>
        <taxon>Fungi</taxon>
        <taxon>Dikarya</taxon>
        <taxon>Ascomycota</taxon>
        <taxon>Pezizomycotina</taxon>
        <taxon>Dothideomycetes</taxon>
        <taxon>Pleosporomycetidae</taxon>
        <taxon>Pleosporales</taxon>
        <taxon>Pleosporineae</taxon>
        <taxon>Pleosporaceae</taxon>
        <taxon>Alternaria</taxon>
        <taxon>Alternaria sect. Panax</taxon>
    </lineage>
</organism>
<dbReference type="Proteomes" id="UP001199106">
    <property type="component" value="Unassembled WGS sequence"/>
</dbReference>
<comment type="caution">
    <text evidence="2">The sequence shown here is derived from an EMBL/GenBank/DDBJ whole genome shotgun (WGS) entry which is preliminary data.</text>
</comment>
<sequence length="167" mass="19093">MFNRARVPMLRMHLQREFMQIWKQIIASDGLGAHTIWIDRAKTMACCGKITLGGHISTPPYNEILQMIGVGWLTWMDEWIIKTVERIIEKKSCGDTQEQVPRKAQNMDEVKVGMIEAWSSDVIAKDNSDTDSDGEFIPYPDDDDDDDDEEVYSDDDEIYSVDADAVD</sequence>
<evidence type="ECO:0000313" key="3">
    <source>
        <dbReference type="Proteomes" id="UP001199106"/>
    </source>
</evidence>
<dbReference type="EMBL" id="JAANER010000001">
    <property type="protein sequence ID" value="KAG9195744.1"/>
    <property type="molecule type" value="Genomic_DNA"/>
</dbReference>
<evidence type="ECO:0000313" key="2">
    <source>
        <dbReference type="EMBL" id="KAG9195744.1"/>
    </source>
</evidence>
<protein>
    <submittedName>
        <fullName evidence="2">Uncharacterized protein</fullName>
    </submittedName>
</protein>
<name>A0AAD4NVF5_9PLEO</name>
<evidence type="ECO:0000256" key="1">
    <source>
        <dbReference type="SAM" id="MobiDB-lite"/>
    </source>
</evidence>
<accession>A0AAD4NVF5</accession>
<proteinExistence type="predicted"/>
<dbReference type="AlphaFoldDB" id="A0AAD4NVF5"/>
<gene>
    <name evidence="2" type="ORF">G6011_00865</name>
</gene>
<reference evidence="2" key="1">
    <citation type="submission" date="2021-07" db="EMBL/GenBank/DDBJ databases">
        <title>Genome Resource of American Ginseng Black Spot Pathogen Alternaria panax.</title>
        <authorList>
            <person name="Qiu C."/>
            <person name="Wang W."/>
            <person name="Liu Z."/>
        </authorList>
    </citation>
    <scope>NUCLEOTIDE SEQUENCE</scope>
    <source>
        <strain evidence="2">BNCC115425</strain>
    </source>
</reference>
<keyword evidence="3" id="KW-1185">Reference proteome</keyword>